<dbReference type="EMBL" id="ATAM02000002">
    <property type="protein sequence ID" value="KAL0253976.1"/>
    <property type="molecule type" value="Genomic_DNA"/>
</dbReference>
<dbReference type="Gene3D" id="3.40.640.10">
    <property type="entry name" value="Type I PLP-dependent aspartate aminotransferase-like (Major domain)"/>
    <property type="match status" value="1"/>
</dbReference>
<name>A0ABR3C017_9TREE</name>
<comment type="similarity">
    <text evidence="2">Belongs to the class-I pyridoxal-phosphate-dependent aminotransferase family.</text>
</comment>
<evidence type="ECO:0000256" key="2">
    <source>
        <dbReference type="ARBA" id="ARBA00007441"/>
    </source>
</evidence>
<dbReference type="Proteomes" id="UP000054399">
    <property type="component" value="Unassembled WGS sequence"/>
</dbReference>
<dbReference type="InterPro" id="IPR050859">
    <property type="entry name" value="Class-I_PLP-dep_aminotransf"/>
</dbReference>
<dbReference type="InterPro" id="IPR004839">
    <property type="entry name" value="Aminotransferase_I/II_large"/>
</dbReference>
<reference evidence="7 8" key="2">
    <citation type="submission" date="2024-01" db="EMBL/GenBank/DDBJ databases">
        <title>Comparative genomics of Cryptococcus and Kwoniella reveals pathogenesis evolution and contrasting modes of karyotype evolution via chromosome fusion or intercentromeric recombination.</title>
        <authorList>
            <person name="Coelho M.A."/>
            <person name="David-Palma M."/>
            <person name="Shea T."/>
            <person name="Bowers K."/>
            <person name="Mcginley-Smith S."/>
            <person name="Mohammad A.W."/>
            <person name="Gnirke A."/>
            <person name="Yurkov A.M."/>
            <person name="Nowrousian M."/>
            <person name="Sun S."/>
            <person name="Cuomo C.A."/>
            <person name="Heitman J."/>
        </authorList>
    </citation>
    <scope>NUCLEOTIDE SEQUENCE [LARGE SCALE GENOMIC DNA]</scope>
    <source>
        <strain evidence="7 8">IND107</strain>
    </source>
</reference>
<evidence type="ECO:0000256" key="3">
    <source>
        <dbReference type="ARBA" id="ARBA00022576"/>
    </source>
</evidence>
<protein>
    <recommendedName>
        <fullName evidence="6">Aminotransferase class I/classII large domain-containing protein</fullName>
    </recommendedName>
</protein>
<dbReference type="RefSeq" id="XP_066616197.1">
    <property type="nucleotide sequence ID" value="XM_066755911.1"/>
</dbReference>
<dbReference type="PANTHER" id="PTHR42790">
    <property type="entry name" value="AMINOTRANSFERASE"/>
    <property type="match status" value="1"/>
</dbReference>
<evidence type="ECO:0000256" key="1">
    <source>
        <dbReference type="ARBA" id="ARBA00001933"/>
    </source>
</evidence>
<accession>A0ABR3C017</accession>
<evidence type="ECO:0000256" key="5">
    <source>
        <dbReference type="ARBA" id="ARBA00022898"/>
    </source>
</evidence>
<sequence>MDGQGLLPEHLENVLGGWNESERGKKRPRVLYTIPTGQNPTGATMMAERKKAIYEVCQKYDVVICEDEPYYCLYTGEWTPKGVESDMSILAQRRLKAEKKDGPDGNQAFLDALPPSFLAFDTDGRVIRMDTFSKTSAPGSRLGWITTSPIFIERLTRATEASTQAPSGFATALTMRMIQQWDVFHLEFDSGNDLFPERSRTITCHSKQTRSLWDEKRGLRGPALITFIPPTAGMFVFLGIHFSEHPDYYDLRRRGEDATFILTKKLWEMLADNLVLFAPGWGFDAGGEHAIGGKGYGYYRLAFSVASYEEIRDGIYRFSQVLDKFFRI</sequence>
<proteinExistence type="inferred from homology"/>
<evidence type="ECO:0000313" key="7">
    <source>
        <dbReference type="EMBL" id="KAL0253976.1"/>
    </source>
</evidence>
<dbReference type="PANTHER" id="PTHR42790:SF1">
    <property type="entry name" value="AROMATIC AMINO ACID AMINOTRANSFERASE, HYPOTHETICAL (EUROFUNG)"/>
    <property type="match status" value="1"/>
</dbReference>
<keyword evidence="4" id="KW-0808">Transferase</keyword>
<comment type="cofactor">
    <cofactor evidence="1">
        <name>pyridoxal 5'-phosphate</name>
        <dbReference type="ChEBI" id="CHEBI:597326"/>
    </cofactor>
</comment>
<keyword evidence="5" id="KW-0663">Pyridoxal phosphate</keyword>
<keyword evidence="3" id="KW-0032">Aminotransferase</keyword>
<evidence type="ECO:0000259" key="6">
    <source>
        <dbReference type="Pfam" id="PF00155"/>
    </source>
</evidence>
<dbReference type="CDD" id="cd00609">
    <property type="entry name" value="AAT_like"/>
    <property type="match status" value="1"/>
</dbReference>
<dbReference type="InterPro" id="IPR015421">
    <property type="entry name" value="PyrdxlP-dep_Trfase_major"/>
</dbReference>
<evidence type="ECO:0000256" key="4">
    <source>
        <dbReference type="ARBA" id="ARBA00022679"/>
    </source>
</evidence>
<dbReference type="InterPro" id="IPR015424">
    <property type="entry name" value="PyrdxlP-dep_Trfase"/>
</dbReference>
<reference evidence="8" key="1">
    <citation type="submission" date="2015-01" db="EMBL/GenBank/DDBJ databases">
        <title>The Genome Sequence of Cryptococcus gattii MMRL2647.</title>
        <authorList>
            <consortium name="The Broad Institute Genomics Platform"/>
            <person name="Cuomo C."/>
            <person name="Litvintseva A."/>
            <person name="Chen Y."/>
            <person name="Heitman J."/>
            <person name="Sun S."/>
            <person name="Springer D."/>
            <person name="Dromer F."/>
            <person name="Young S."/>
            <person name="Zeng Q."/>
            <person name="Gargeya S."/>
            <person name="Abouelleil A."/>
            <person name="Alvarado L."/>
            <person name="Chapman S.B."/>
            <person name="Gainer-Dewar J."/>
            <person name="Goldberg J."/>
            <person name="Griggs A."/>
            <person name="Gujja S."/>
            <person name="Hansen M."/>
            <person name="Howarth C."/>
            <person name="Imamovic A."/>
            <person name="Larimer J."/>
            <person name="Murphy C."/>
            <person name="Naylor J."/>
            <person name="Pearson M."/>
            <person name="Priest M."/>
            <person name="Roberts A."/>
            <person name="Saif S."/>
            <person name="Shea T."/>
            <person name="Sykes S."/>
            <person name="Wortman J."/>
            <person name="Nusbaum C."/>
            <person name="Birren B."/>
        </authorList>
    </citation>
    <scope>NUCLEOTIDE SEQUENCE [LARGE SCALE GENOMIC DNA]</scope>
    <source>
        <strain evidence="8">IND107</strain>
    </source>
</reference>
<evidence type="ECO:0000313" key="8">
    <source>
        <dbReference type="Proteomes" id="UP000054399"/>
    </source>
</evidence>
<comment type="caution">
    <text evidence="7">The sequence shown here is derived from an EMBL/GenBank/DDBJ whole genome shotgun (WGS) entry which is preliminary data.</text>
</comment>
<dbReference type="SUPFAM" id="SSF53383">
    <property type="entry name" value="PLP-dependent transferases"/>
    <property type="match status" value="1"/>
</dbReference>
<organism evidence="7 8">
    <name type="scientific">Cryptococcus tetragattii IND107</name>
    <dbReference type="NCBI Taxonomy" id="1296105"/>
    <lineage>
        <taxon>Eukaryota</taxon>
        <taxon>Fungi</taxon>
        <taxon>Dikarya</taxon>
        <taxon>Basidiomycota</taxon>
        <taxon>Agaricomycotina</taxon>
        <taxon>Tremellomycetes</taxon>
        <taxon>Tremellales</taxon>
        <taxon>Cryptococcaceae</taxon>
        <taxon>Cryptococcus</taxon>
        <taxon>Cryptococcus gattii species complex</taxon>
    </lineage>
</organism>
<feature type="domain" description="Aminotransferase class I/classII large" evidence="6">
    <location>
        <begin position="37"/>
        <end position="272"/>
    </location>
</feature>
<gene>
    <name evidence="7" type="ORF">I308_101355</name>
</gene>
<keyword evidence="8" id="KW-1185">Reference proteome</keyword>
<dbReference type="Pfam" id="PF00155">
    <property type="entry name" value="Aminotran_1_2"/>
    <property type="match status" value="1"/>
</dbReference>
<dbReference type="GeneID" id="91988213"/>